<keyword evidence="10" id="KW-1185">Reference proteome</keyword>
<evidence type="ECO:0000256" key="2">
    <source>
        <dbReference type="ARBA" id="ARBA00009142"/>
    </source>
</evidence>
<dbReference type="Pfam" id="PF01925">
    <property type="entry name" value="TauE"/>
    <property type="match status" value="1"/>
</dbReference>
<comment type="subcellular location">
    <subcellularLocation>
        <location evidence="1 8">Cell membrane</location>
        <topology evidence="1 8">Multi-pass membrane protein</topology>
    </subcellularLocation>
</comment>
<keyword evidence="5 8" id="KW-0812">Transmembrane</keyword>
<protein>
    <recommendedName>
        <fullName evidence="8">Probable membrane transporter protein</fullName>
    </recommendedName>
</protein>
<dbReference type="InterPro" id="IPR052017">
    <property type="entry name" value="TSUP"/>
</dbReference>
<name>A0ABV8LRK9_9ACTN</name>
<keyword evidence="6 8" id="KW-1133">Transmembrane helix</keyword>
<dbReference type="EMBL" id="JBHSAY010000013">
    <property type="protein sequence ID" value="MFC4133682.1"/>
    <property type="molecule type" value="Genomic_DNA"/>
</dbReference>
<dbReference type="PANTHER" id="PTHR30269:SF0">
    <property type="entry name" value="MEMBRANE TRANSPORTER PROTEIN YFCA-RELATED"/>
    <property type="match status" value="1"/>
</dbReference>
<gene>
    <name evidence="9" type="ORF">ACFOZ4_23985</name>
</gene>
<feature type="transmembrane region" description="Helical" evidence="8">
    <location>
        <begin position="12"/>
        <end position="33"/>
    </location>
</feature>
<feature type="transmembrane region" description="Helical" evidence="8">
    <location>
        <begin position="65"/>
        <end position="85"/>
    </location>
</feature>
<feature type="transmembrane region" description="Helical" evidence="8">
    <location>
        <begin position="91"/>
        <end position="113"/>
    </location>
</feature>
<evidence type="ECO:0000256" key="7">
    <source>
        <dbReference type="ARBA" id="ARBA00023136"/>
    </source>
</evidence>
<keyword evidence="4 8" id="KW-1003">Cell membrane</keyword>
<dbReference type="PANTHER" id="PTHR30269">
    <property type="entry name" value="TRANSMEMBRANE PROTEIN YFCA"/>
    <property type="match status" value="1"/>
</dbReference>
<comment type="similarity">
    <text evidence="2 8">Belongs to the 4-toluene sulfonate uptake permease (TSUP) (TC 2.A.102) family.</text>
</comment>
<evidence type="ECO:0000313" key="9">
    <source>
        <dbReference type="EMBL" id="MFC4133682.1"/>
    </source>
</evidence>
<sequence length="245" mass="24521">MIAAATGGAVDAIVGGGGLVVLPAMLLASGLPLPTILGTNKLTAIAGTSSAAYTYARHTAIDWKVAGPAAGFAVLSSGLGALFAGSVPASAYRPVILGVLVAVALFVTFRPSLGLAADPAKRTRVRIATMIALGGGAIAFYDGAIGPGTGTFLVLAFTGIIGADFVHGSAMAKILNTGTNLGALAVFGYFGHVDWLLGAILAVCNIAGAQLGARLALKRGAKFIRIVLLVVVLGLVAKLGWDQFH</sequence>
<proteinExistence type="inferred from homology"/>
<evidence type="ECO:0000256" key="5">
    <source>
        <dbReference type="ARBA" id="ARBA00022692"/>
    </source>
</evidence>
<evidence type="ECO:0000256" key="4">
    <source>
        <dbReference type="ARBA" id="ARBA00022475"/>
    </source>
</evidence>
<accession>A0ABV8LRK9</accession>
<organism evidence="9 10">
    <name type="scientific">Hamadaea flava</name>
    <dbReference type="NCBI Taxonomy" id="1742688"/>
    <lineage>
        <taxon>Bacteria</taxon>
        <taxon>Bacillati</taxon>
        <taxon>Actinomycetota</taxon>
        <taxon>Actinomycetes</taxon>
        <taxon>Micromonosporales</taxon>
        <taxon>Micromonosporaceae</taxon>
        <taxon>Hamadaea</taxon>
    </lineage>
</organism>
<dbReference type="RefSeq" id="WP_253763532.1">
    <property type="nucleotide sequence ID" value="NZ_JAMZDZ010000001.1"/>
</dbReference>
<evidence type="ECO:0000313" key="10">
    <source>
        <dbReference type="Proteomes" id="UP001595816"/>
    </source>
</evidence>
<evidence type="ECO:0000256" key="6">
    <source>
        <dbReference type="ARBA" id="ARBA00022989"/>
    </source>
</evidence>
<keyword evidence="7 8" id="KW-0472">Membrane</keyword>
<evidence type="ECO:0000256" key="3">
    <source>
        <dbReference type="ARBA" id="ARBA00022448"/>
    </source>
</evidence>
<comment type="caution">
    <text evidence="9">The sequence shown here is derived from an EMBL/GenBank/DDBJ whole genome shotgun (WGS) entry which is preliminary data.</text>
</comment>
<feature type="transmembrane region" description="Helical" evidence="8">
    <location>
        <begin position="223"/>
        <end position="241"/>
    </location>
</feature>
<dbReference type="InterPro" id="IPR002781">
    <property type="entry name" value="TM_pro_TauE-like"/>
</dbReference>
<keyword evidence="3" id="KW-0813">Transport</keyword>
<feature type="transmembrane region" description="Helical" evidence="8">
    <location>
        <begin position="125"/>
        <end position="144"/>
    </location>
</feature>
<dbReference type="Proteomes" id="UP001595816">
    <property type="component" value="Unassembled WGS sequence"/>
</dbReference>
<evidence type="ECO:0000256" key="1">
    <source>
        <dbReference type="ARBA" id="ARBA00004651"/>
    </source>
</evidence>
<evidence type="ECO:0000256" key="8">
    <source>
        <dbReference type="RuleBase" id="RU363041"/>
    </source>
</evidence>
<reference evidence="10" key="1">
    <citation type="journal article" date="2019" name="Int. J. Syst. Evol. Microbiol.">
        <title>The Global Catalogue of Microorganisms (GCM) 10K type strain sequencing project: providing services to taxonomists for standard genome sequencing and annotation.</title>
        <authorList>
            <consortium name="The Broad Institute Genomics Platform"/>
            <consortium name="The Broad Institute Genome Sequencing Center for Infectious Disease"/>
            <person name="Wu L."/>
            <person name="Ma J."/>
        </authorList>
    </citation>
    <scope>NUCLEOTIDE SEQUENCE [LARGE SCALE GENOMIC DNA]</scope>
    <source>
        <strain evidence="10">CGMCC 4.7289</strain>
    </source>
</reference>